<evidence type="ECO:0000256" key="8">
    <source>
        <dbReference type="ARBA" id="ARBA00023125"/>
    </source>
</evidence>
<comment type="caution">
    <text evidence="13">The sequence shown here is derived from an EMBL/GenBank/DDBJ whole genome shotgun (WGS) entry which is preliminary data.</text>
</comment>
<dbReference type="GO" id="GO:0005524">
    <property type="term" value="F:ATP binding"/>
    <property type="evidence" value="ECO:0007669"/>
    <property type="project" value="UniProtKB-KW"/>
</dbReference>
<accession>A0A328AFC4</accession>
<sequence>MSAPTPLANIDAELSLVGSLLYENKLGEQLAYVSAEYFYDGFLSRVWEASMDLISRGDVADPVSVVEALGEGGEERGILARLVADATPGSAKTHADIVVNAARLRQVAGIADDLRQAARSGADAFNLIANAERDFARLVQEAAPASTNLIDARSSVHMTLDEIDREAVQGRARGAMTGLRCFDRRLRGLRPGWLVVVAGRPSMGKTALARAAAFGCAQRTKHQVVFFALEMARRELDERTLSQMSHMAGDGIAYKDMNGDTLDASDRARLRDLAHKVPTNFIIDDSPILSVDYVRRRVLALKQRGPVAAVFIDYLQIMDRPDAKGRNEASVIGEMTKGLKQLAREAETCVVLLSQINRGVESRDDKRPQLSDLRESGAIEQDANAVLFPYREVYYLERSEPTERGKRAAWEEQCALMHRRMDVLAAKVRQGSVGKDEQVYYAEYDHIEDAPEDGQ</sequence>
<dbReference type="Pfam" id="PF00772">
    <property type="entry name" value="DnaB"/>
    <property type="match status" value="1"/>
</dbReference>
<dbReference type="InterPro" id="IPR016136">
    <property type="entry name" value="DNA_helicase_N/primase_C"/>
</dbReference>
<keyword evidence="6" id="KW-0347">Helicase</keyword>
<dbReference type="PANTHER" id="PTHR30153:SF2">
    <property type="entry name" value="REPLICATIVE DNA HELICASE"/>
    <property type="match status" value="1"/>
</dbReference>
<dbReference type="GO" id="GO:0016787">
    <property type="term" value="F:hydrolase activity"/>
    <property type="evidence" value="ECO:0007669"/>
    <property type="project" value="UniProtKB-KW"/>
</dbReference>
<dbReference type="GO" id="GO:0003677">
    <property type="term" value="F:DNA binding"/>
    <property type="evidence" value="ECO:0007669"/>
    <property type="project" value="UniProtKB-KW"/>
</dbReference>
<evidence type="ECO:0000313" key="13">
    <source>
        <dbReference type="EMBL" id="RAK52114.1"/>
    </source>
</evidence>
<evidence type="ECO:0000256" key="4">
    <source>
        <dbReference type="ARBA" id="ARBA00022741"/>
    </source>
</evidence>
<organism evidence="13 14">
    <name type="scientific">Phenylobacterium deserti</name>
    <dbReference type="NCBI Taxonomy" id="1914756"/>
    <lineage>
        <taxon>Bacteria</taxon>
        <taxon>Pseudomonadati</taxon>
        <taxon>Pseudomonadota</taxon>
        <taxon>Alphaproteobacteria</taxon>
        <taxon>Caulobacterales</taxon>
        <taxon>Caulobacteraceae</taxon>
        <taxon>Phenylobacterium</taxon>
    </lineage>
</organism>
<dbReference type="SUPFAM" id="SSF48024">
    <property type="entry name" value="N-terminal domain of DnaB helicase"/>
    <property type="match status" value="1"/>
</dbReference>
<evidence type="ECO:0000256" key="10">
    <source>
        <dbReference type="ARBA" id="ARBA00044969"/>
    </source>
</evidence>
<dbReference type="GO" id="GO:1990077">
    <property type="term" value="C:primosome complex"/>
    <property type="evidence" value="ECO:0007669"/>
    <property type="project" value="UniProtKB-KW"/>
</dbReference>
<gene>
    <name evidence="13" type="ORF">DJ018_13240</name>
</gene>
<dbReference type="Pfam" id="PF03796">
    <property type="entry name" value="DnaB_C"/>
    <property type="match status" value="1"/>
</dbReference>
<name>A0A328AFC4_9CAUL</name>
<dbReference type="EMBL" id="QFYR01000003">
    <property type="protein sequence ID" value="RAK52114.1"/>
    <property type="molecule type" value="Genomic_DNA"/>
</dbReference>
<keyword evidence="3" id="KW-0235">DNA replication</keyword>
<protein>
    <recommendedName>
        <fullName evidence="10">DNA 5'-3' helicase</fullName>
        <ecNumber evidence="10">5.6.2.3</ecNumber>
    </recommendedName>
</protein>
<keyword evidence="2" id="KW-0639">Primosome</keyword>
<keyword evidence="8" id="KW-0238">DNA-binding</keyword>
<comment type="similarity">
    <text evidence="1">Belongs to the helicase family. DnaB subfamily.</text>
</comment>
<evidence type="ECO:0000256" key="11">
    <source>
        <dbReference type="ARBA" id="ARBA00048954"/>
    </source>
</evidence>
<dbReference type="EC" id="5.6.2.3" evidence="10"/>
<evidence type="ECO:0000256" key="5">
    <source>
        <dbReference type="ARBA" id="ARBA00022801"/>
    </source>
</evidence>
<dbReference type="SUPFAM" id="SSF52540">
    <property type="entry name" value="P-loop containing nucleoside triphosphate hydrolases"/>
    <property type="match status" value="1"/>
</dbReference>
<evidence type="ECO:0000256" key="2">
    <source>
        <dbReference type="ARBA" id="ARBA00022515"/>
    </source>
</evidence>
<evidence type="ECO:0000256" key="6">
    <source>
        <dbReference type="ARBA" id="ARBA00022806"/>
    </source>
</evidence>
<keyword evidence="14" id="KW-1185">Reference proteome</keyword>
<keyword evidence="5" id="KW-0378">Hydrolase</keyword>
<dbReference type="InterPro" id="IPR007694">
    <property type="entry name" value="DNA_helicase_DnaB-like_C"/>
</dbReference>
<dbReference type="Proteomes" id="UP000249725">
    <property type="component" value="Unassembled WGS sequence"/>
</dbReference>
<dbReference type="GO" id="GO:0043139">
    <property type="term" value="F:5'-3' DNA helicase activity"/>
    <property type="evidence" value="ECO:0007669"/>
    <property type="project" value="UniProtKB-EC"/>
</dbReference>
<dbReference type="InterPro" id="IPR007693">
    <property type="entry name" value="DNA_helicase_DnaB-like_N"/>
</dbReference>
<evidence type="ECO:0000313" key="14">
    <source>
        <dbReference type="Proteomes" id="UP000249725"/>
    </source>
</evidence>
<dbReference type="GO" id="GO:0006269">
    <property type="term" value="P:DNA replication, synthesis of primer"/>
    <property type="evidence" value="ECO:0007669"/>
    <property type="project" value="UniProtKB-KW"/>
</dbReference>
<reference evidence="14" key="1">
    <citation type="submission" date="2018-05" db="EMBL/GenBank/DDBJ databases">
        <authorList>
            <person name="Li X."/>
        </authorList>
    </citation>
    <scope>NUCLEOTIDE SEQUENCE [LARGE SCALE GENOMIC DNA]</scope>
    <source>
        <strain evidence="14">YIM 73061</strain>
    </source>
</reference>
<dbReference type="InterPro" id="IPR036185">
    <property type="entry name" value="DNA_heli_DnaB-like_N_sf"/>
</dbReference>
<evidence type="ECO:0000256" key="7">
    <source>
        <dbReference type="ARBA" id="ARBA00022840"/>
    </source>
</evidence>
<evidence type="ECO:0000256" key="3">
    <source>
        <dbReference type="ARBA" id="ARBA00022705"/>
    </source>
</evidence>
<proteinExistence type="inferred from homology"/>
<dbReference type="Gene3D" id="1.10.860.10">
    <property type="entry name" value="DNAb Helicase, Chain A"/>
    <property type="match status" value="1"/>
</dbReference>
<comment type="catalytic activity">
    <reaction evidence="11">
        <text>ATP + H2O = ADP + phosphate + H(+)</text>
        <dbReference type="Rhea" id="RHEA:13065"/>
        <dbReference type="ChEBI" id="CHEBI:15377"/>
        <dbReference type="ChEBI" id="CHEBI:15378"/>
        <dbReference type="ChEBI" id="CHEBI:30616"/>
        <dbReference type="ChEBI" id="CHEBI:43474"/>
        <dbReference type="ChEBI" id="CHEBI:456216"/>
        <dbReference type="EC" id="5.6.2.3"/>
    </reaction>
</comment>
<dbReference type="InterPro" id="IPR027417">
    <property type="entry name" value="P-loop_NTPase"/>
</dbReference>
<keyword evidence="9" id="KW-0413">Isomerase</keyword>
<dbReference type="GO" id="GO:0005829">
    <property type="term" value="C:cytosol"/>
    <property type="evidence" value="ECO:0007669"/>
    <property type="project" value="TreeGrafter"/>
</dbReference>
<evidence type="ECO:0000256" key="1">
    <source>
        <dbReference type="ARBA" id="ARBA00008428"/>
    </source>
</evidence>
<evidence type="ECO:0000259" key="12">
    <source>
        <dbReference type="PROSITE" id="PS51199"/>
    </source>
</evidence>
<keyword evidence="7" id="KW-0067">ATP-binding</keyword>
<dbReference type="PANTHER" id="PTHR30153">
    <property type="entry name" value="REPLICATIVE DNA HELICASE DNAB"/>
    <property type="match status" value="1"/>
</dbReference>
<feature type="domain" description="SF4 helicase" evidence="12">
    <location>
        <begin position="168"/>
        <end position="454"/>
    </location>
</feature>
<evidence type="ECO:0000256" key="9">
    <source>
        <dbReference type="ARBA" id="ARBA00023235"/>
    </source>
</evidence>
<dbReference type="PROSITE" id="PS51199">
    <property type="entry name" value="SF4_HELICASE"/>
    <property type="match status" value="1"/>
</dbReference>
<dbReference type="Gene3D" id="3.40.50.300">
    <property type="entry name" value="P-loop containing nucleotide triphosphate hydrolases"/>
    <property type="match status" value="1"/>
</dbReference>
<dbReference type="AlphaFoldDB" id="A0A328AFC4"/>
<keyword evidence="4" id="KW-0547">Nucleotide-binding</keyword>